<evidence type="ECO:0000256" key="1">
    <source>
        <dbReference type="ARBA" id="ARBA00004141"/>
    </source>
</evidence>
<evidence type="ECO:0000313" key="8">
    <source>
        <dbReference type="Proteomes" id="UP000029578"/>
    </source>
</evidence>
<comment type="caution">
    <text evidence="7">The sequence shown here is derived from an EMBL/GenBank/DDBJ whole genome shotgun (WGS) entry which is preliminary data.</text>
</comment>
<evidence type="ECO:0000256" key="5">
    <source>
        <dbReference type="ARBA" id="ARBA00023136"/>
    </source>
</evidence>
<dbReference type="RefSeq" id="WP_036865369.1">
    <property type="nucleotide sequence ID" value="NZ_JRNS01000395.1"/>
</dbReference>
<keyword evidence="4 6" id="KW-1133">Transmembrane helix</keyword>
<feature type="transmembrane region" description="Helical" evidence="6">
    <location>
        <begin position="405"/>
        <end position="426"/>
    </location>
</feature>
<dbReference type="Gene3D" id="1.20.1250.20">
    <property type="entry name" value="MFS general substrate transporter like domains"/>
    <property type="match status" value="1"/>
</dbReference>
<keyword evidence="5 6" id="KW-0472">Membrane</keyword>
<dbReference type="GO" id="GO:0016020">
    <property type="term" value="C:membrane"/>
    <property type="evidence" value="ECO:0007669"/>
    <property type="project" value="UniProtKB-SubCell"/>
</dbReference>
<evidence type="ECO:0000313" key="7">
    <source>
        <dbReference type="EMBL" id="KGF46706.1"/>
    </source>
</evidence>
<feature type="transmembrane region" description="Helical" evidence="6">
    <location>
        <begin position="374"/>
        <end position="393"/>
    </location>
</feature>
<feature type="transmembrane region" description="Helical" evidence="6">
    <location>
        <begin position="281"/>
        <end position="300"/>
    </location>
</feature>
<feature type="transmembrane region" description="Helical" evidence="6">
    <location>
        <begin position="20"/>
        <end position="45"/>
    </location>
</feature>
<dbReference type="InterPro" id="IPR004752">
    <property type="entry name" value="AmpG_permease/AT-1"/>
</dbReference>
<dbReference type="Proteomes" id="UP000029578">
    <property type="component" value="Unassembled WGS sequence"/>
</dbReference>
<evidence type="ECO:0000256" key="3">
    <source>
        <dbReference type="ARBA" id="ARBA00022692"/>
    </source>
</evidence>
<feature type="transmembrane region" description="Helical" evidence="6">
    <location>
        <begin position="110"/>
        <end position="132"/>
    </location>
</feature>
<dbReference type="PANTHER" id="PTHR12778">
    <property type="entry name" value="SOLUTE CARRIER FAMILY 33 ACETYL-COA TRANSPORTER -RELATED"/>
    <property type="match status" value="1"/>
</dbReference>
<organism evidence="7 8">
    <name type="scientific">Prevotella melaninogenica DNF00666</name>
    <dbReference type="NCBI Taxonomy" id="1401073"/>
    <lineage>
        <taxon>Bacteria</taxon>
        <taxon>Pseudomonadati</taxon>
        <taxon>Bacteroidota</taxon>
        <taxon>Bacteroidia</taxon>
        <taxon>Bacteroidales</taxon>
        <taxon>Prevotellaceae</taxon>
        <taxon>Prevotella</taxon>
    </lineage>
</organism>
<dbReference type="EMBL" id="JRNS01000395">
    <property type="protein sequence ID" value="KGF46706.1"/>
    <property type="molecule type" value="Genomic_DNA"/>
</dbReference>
<reference evidence="7 8" key="1">
    <citation type="submission" date="2014-07" db="EMBL/GenBank/DDBJ databases">
        <authorList>
            <person name="McCorrison J."/>
            <person name="Sanka R."/>
            <person name="Torralba M."/>
            <person name="Gillis M."/>
            <person name="Haft D.H."/>
            <person name="Methe B."/>
            <person name="Sutton G."/>
            <person name="Nelson K.E."/>
        </authorList>
    </citation>
    <scope>NUCLEOTIDE SEQUENCE [LARGE SCALE GENOMIC DNA]</scope>
    <source>
        <strain evidence="7 8">DNF00666</strain>
    </source>
</reference>
<feature type="transmembrane region" description="Helical" evidence="6">
    <location>
        <begin position="312"/>
        <end position="334"/>
    </location>
</feature>
<gene>
    <name evidence="7" type="ORF">HMPREF0661_07925</name>
</gene>
<feature type="transmembrane region" description="Helical" evidence="6">
    <location>
        <begin position="153"/>
        <end position="172"/>
    </location>
</feature>
<feature type="transmembrane region" description="Helical" evidence="6">
    <location>
        <begin position="240"/>
        <end position="261"/>
    </location>
</feature>
<name>A0A096AJD7_9BACT</name>
<evidence type="ECO:0000256" key="6">
    <source>
        <dbReference type="SAM" id="Phobius"/>
    </source>
</evidence>
<feature type="transmembrane region" description="Helical" evidence="6">
    <location>
        <begin position="340"/>
        <end position="362"/>
    </location>
</feature>
<feature type="transmembrane region" description="Helical" evidence="6">
    <location>
        <begin position="51"/>
        <end position="72"/>
    </location>
</feature>
<dbReference type="AlphaFoldDB" id="A0A096AJD7"/>
<dbReference type="PANTHER" id="PTHR12778:SF10">
    <property type="entry name" value="MAJOR FACILITATOR SUPERFAMILY DOMAIN-CONTAINING PROTEIN 3"/>
    <property type="match status" value="1"/>
</dbReference>
<keyword evidence="3 6" id="KW-0812">Transmembrane</keyword>
<feature type="transmembrane region" description="Helical" evidence="6">
    <location>
        <begin position="84"/>
        <end position="104"/>
    </location>
</feature>
<sequence length="437" mass="49638">MHEEQKIINGIPIVDQWRSYWLWLPTLYLTRGLPYVILLMTSLVYFNRMGLSNGAITLTTSWLILPFILRPLLGRLVVGYWSKYAWVILTEFVMALSLGGLAFMASSVDWFEWTVFFLMIIATMAALHDVAIERLYKRETALHNRPAFIGTRAISYMLSIIVGMAIPVTIAGNLEVIYRTVTPSWATIFRVLSVLFTCLMLLHAIILPKDNIHANLPIWTGVTRQWWHDVKAAFVRRPHYVANLCFLFAFLIPEGMFFRIAPLFLIDPGSNAGLALSPQELGLVLGTVGTFSLIGGSVLGANLVRRDGLKRWLWLFVIALTLPKFVFVYLSYYFVSTLSIINLCVIIEQFGAGLGLTFYVVWLAHCTKREHSTFTYSIGTAITAFSLVMTGWFTGFLQEYVGYRLFFLLVAMLGVISFVVTYFLPVTKEIGKRKRMV</sequence>
<keyword evidence="2" id="KW-0813">Transport</keyword>
<proteinExistence type="predicted"/>
<accession>A0A096AJD7</accession>
<dbReference type="InterPro" id="IPR036259">
    <property type="entry name" value="MFS_trans_sf"/>
</dbReference>
<dbReference type="SUPFAM" id="SSF103473">
    <property type="entry name" value="MFS general substrate transporter"/>
    <property type="match status" value="1"/>
</dbReference>
<evidence type="ECO:0000256" key="2">
    <source>
        <dbReference type="ARBA" id="ARBA00022448"/>
    </source>
</evidence>
<comment type="subcellular location">
    <subcellularLocation>
        <location evidence="1">Membrane</location>
        <topology evidence="1">Multi-pass membrane protein</topology>
    </subcellularLocation>
</comment>
<feature type="transmembrane region" description="Helical" evidence="6">
    <location>
        <begin position="184"/>
        <end position="207"/>
    </location>
</feature>
<evidence type="ECO:0000256" key="4">
    <source>
        <dbReference type="ARBA" id="ARBA00022989"/>
    </source>
</evidence>
<protein>
    <submittedName>
        <fullName evidence="7">Permease</fullName>
    </submittedName>
</protein>